<dbReference type="SUPFAM" id="SSF56487">
    <property type="entry name" value="SRCR-like"/>
    <property type="match status" value="2"/>
</dbReference>
<sequence length="674" mass="75719">MAWLKSPGLSGSTSKLARRLKNPRDDTGTCAIGPNGPQATQNTNHVPIHGTGYLSNTDHTNAGDESAEGQLQQDQRMSGYEEGLIKLVGGQDNSEGRVEIFHNGAWGTVCDDDWEIKDAQVVCRQLHYPGAKEALGSAAFGQGNYSILFYSNTSNFDQYSILGQYNLCFLFQITIFFSENSSWTLFAEISFTHLLLGSGNIWMDDLACTGNEISLLQCTSPGWGVHNCGHSEDAAVRCEMGAEPNTRDLTPEYTLDHNATLPEQLGELFDSEHDCDLNIPVVVDNSTVETVCAHSVILFLNPNLKASQPDFQRLRINVTSDCSQYARTFVRYIYTRKVKFTIPSAYCIIKMASDWGLQDLQNEAAKVFREFLPEDSTFQSQISFCQYAFVINDEALKDVCVRYLAWNCEALIDSPAWTKLPLFIVKALLSSSDILVRNETVILHGLEKWAAAQEDTTIPKILLKLIRFPMISAEDLYRLDGSQYHTSKLQGFQFNALPISIILSDMTEQRNIYTPRIYNGPTWSFTFSTQEVRAYNHSGHYIFKGQQMGTLTSDFQTPVHSSSYFAFQTVIWQAKVLVSEKDCTRESVSCSSLPAVSLKIKEKQGNLPSEMADRIGYRNRIVLKCKERHVFHIDEFNSVNSDNLIFIPSLAEQTYPCHSGRLSYQVVVCPYYST</sequence>
<evidence type="ECO:0000256" key="5">
    <source>
        <dbReference type="PROSITE-ProRule" id="PRU00196"/>
    </source>
</evidence>
<dbReference type="Pfam" id="PF07707">
    <property type="entry name" value="BACK"/>
    <property type="match status" value="1"/>
</dbReference>
<evidence type="ECO:0000256" key="6">
    <source>
        <dbReference type="SAM" id="MobiDB-lite"/>
    </source>
</evidence>
<dbReference type="InterPro" id="IPR011705">
    <property type="entry name" value="BACK"/>
</dbReference>
<accession>A0A315VBZ1</accession>
<dbReference type="SMART" id="SM00202">
    <property type="entry name" value="SR"/>
    <property type="match status" value="1"/>
</dbReference>
<dbReference type="Pfam" id="PF00530">
    <property type="entry name" value="SRCR"/>
    <property type="match status" value="2"/>
</dbReference>
<dbReference type="Gene3D" id="3.30.710.10">
    <property type="entry name" value="Potassium Channel Kv1.1, Chain A"/>
    <property type="match status" value="1"/>
</dbReference>
<evidence type="ECO:0000256" key="2">
    <source>
        <dbReference type="ARBA" id="ARBA00022737"/>
    </source>
</evidence>
<dbReference type="PANTHER" id="PTHR19331">
    <property type="entry name" value="SCAVENGER RECEPTOR DOMAIN-CONTAINING"/>
    <property type="match status" value="1"/>
</dbReference>
<evidence type="ECO:0000313" key="8">
    <source>
        <dbReference type="EMBL" id="PWA20910.1"/>
    </source>
</evidence>
<keyword evidence="2" id="KW-0677">Repeat</keyword>
<dbReference type="InterPro" id="IPR001190">
    <property type="entry name" value="SRCR"/>
</dbReference>
<keyword evidence="3 5" id="KW-1015">Disulfide bond</keyword>
<dbReference type="GO" id="GO:0016020">
    <property type="term" value="C:membrane"/>
    <property type="evidence" value="ECO:0007669"/>
    <property type="project" value="InterPro"/>
</dbReference>
<evidence type="ECO:0000256" key="1">
    <source>
        <dbReference type="ARBA" id="ARBA00022729"/>
    </source>
</evidence>
<protein>
    <recommendedName>
        <fullName evidence="7">SRCR domain-containing protein</fullName>
    </recommendedName>
</protein>
<dbReference type="EMBL" id="NHOQ01001926">
    <property type="protein sequence ID" value="PWA20910.1"/>
    <property type="molecule type" value="Genomic_DNA"/>
</dbReference>
<dbReference type="SMART" id="SM00875">
    <property type="entry name" value="BACK"/>
    <property type="match status" value="1"/>
</dbReference>
<dbReference type="InterPro" id="IPR011333">
    <property type="entry name" value="SKP1/BTB/POZ_sf"/>
</dbReference>
<dbReference type="Proteomes" id="UP000250572">
    <property type="component" value="Unassembled WGS sequence"/>
</dbReference>
<organism evidence="8 9">
    <name type="scientific">Gambusia affinis</name>
    <name type="common">Western mosquitofish</name>
    <name type="synonym">Heterandria affinis</name>
    <dbReference type="NCBI Taxonomy" id="33528"/>
    <lineage>
        <taxon>Eukaryota</taxon>
        <taxon>Metazoa</taxon>
        <taxon>Chordata</taxon>
        <taxon>Craniata</taxon>
        <taxon>Vertebrata</taxon>
        <taxon>Euteleostomi</taxon>
        <taxon>Actinopterygii</taxon>
        <taxon>Neopterygii</taxon>
        <taxon>Teleostei</taxon>
        <taxon>Neoteleostei</taxon>
        <taxon>Acanthomorphata</taxon>
        <taxon>Ovalentaria</taxon>
        <taxon>Atherinomorphae</taxon>
        <taxon>Cyprinodontiformes</taxon>
        <taxon>Poeciliidae</taxon>
        <taxon>Poeciliinae</taxon>
        <taxon>Gambusia</taxon>
    </lineage>
</organism>
<keyword evidence="1" id="KW-0732">Signal</keyword>
<dbReference type="PROSITE" id="PS50287">
    <property type="entry name" value="SRCR_2"/>
    <property type="match status" value="1"/>
</dbReference>
<dbReference type="PANTHER" id="PTHR19331:SF465">
    <property type="entry name" value="EGG PEPTIDE SPERACT RECEPTOR"/>
    <property type="match status" value="1"/>
</dbReference>
<evidence type="ECO:0000256" key="3">
    <source>
        <dbReference type="ARBA" id="ARBA00023157"/>
    </source>
</evidence>
<dbReference type="Gene3D" id="1.25.40.420">
    <property type="match status" value="1"/>
</dbReference>
<evidence type="ECO:0000313" key="9">
    <source>
        <dbReference type="Proteomes" id="UP000250572"/>
    </source>
</evidence>
<dbReference type="AlphaFoldDB" id="A0A315VBZ1"/>
<feature type="disulfide bond" evidence="5">
    <location>
        <begin position="208"/>
        <end position="218"/>
    </location>
</feature>
<feature type="domain" description="SRCR" evidence="7">
    <location>
        <begin position="85"/>
        <end position="239"/>
    </location>
</feature>
<keyword evidence="9" id="KW-1185">Reference proteome</keyword>
<reference evidence="8 9" key="1">
    <citation type="journal article" date="2018" name="G3 (Bethesda)">
        <title>A High-Quality Reference Genome for the Invasive Mosquitofish Gambusia affinis Using a Chicago Library.</title>
        <authorList>
            <person name="Hoffberg S.L."/>
            <person name="Troendle N.J."/>
            <person name="Glenn T.C."/>
            <person name="Mahmud O."/>
            <person name="Louha S."/>
            <person name="Chalopin D."/>
            <person name="Bennetzen J.L."/>
            <person name="Mauricio R."/>
        </authorList>
    </citation>
    <scope>NUCLEOTIDE SEQUENCE [LARGE SCALE GENOMIC DNA]</scope>
    <source>
        <strain evidence="8">NE01/NJP1002.9</strain>
        <tissue evidence="8">Muscle</tissue>
    </source>
</reference>
<gene>
    <name evidence="8" type="ORF">CCH79_00007250</name>
</gene>
<comment type="caution">
    <text evidence="5">Lacks conserved residue(s) required for the propagation of feature annotation.</text>
</comment>
<proteinExistence type="predicted"/>
<dbReference type="PRINTS" id="PR00258">
    <property type="entry name" value="SPERACTRCPTR"/>
</dbReference>
<evidence type="ECO:0000259" key="7">
    <source>
        <dbReference type="PROSITE" id="PS50287"/>
    </source>
</evidence>
<dbReference type="STRING" id="33528.ENSGAFP00000001848"/>
<keyword evidence="4" id="KW-0325">Glycoprotein</keyword>
<comment type="caution">
    <text evidence="8">The sequence shown here is derived from an EMBL/GenBank/DDBJ whole genome shotgun (WGS) entry which is preliminary data.</text>
</comment>
<dbReference type="FunFam" id="3.10.250.10:FF:000001">
    <property type="entry name" value="Lysyl oxidase 4 isoform X1"/>
    <property type="match status" value="1"/>
</dbReference>
<name>A0A315VBZ1_GAMAF</name>
<feature type="region of interest" description="Disordered" evidence="6">
    <location>
        <begin position="1"/>
        <end position="43"/>
    </location>
</feature>
<evidence type="ECO:0000256" key="4">
    <source>
        <dbReference type="ARBA" id="ARBA00023180"/>
    </source>
</evidence>
<dbReference type="Gene3D" id="3.10.250.10">
    <property type="entry name" value="SRCR-like domain"/>
    <property type="match status" value="2"/>
</dbReference>
<dbReference type="InterPro" id="IPR036772">
    <property type="entry name" value="SRCR-like_dom_sf"/>
</dbReference>